<name>A0AAJ0HME4_9PEZI</name>
<evidence type="ECO:0000313" key="6">
    <source>
        <dbReference type="EMBL" id="KAK3357259.1"/>
    </source>
</evidence>
<comment type="caution">
    <text evidence="6">The sequence shown here is derived from an EMBL/GenBank/DDBJ whole genome shotgun (WGS) entry which is preliminary data.</text>
</comment>
<keyword evidence="1" id="KW-0539">Nucleus</keyword>
<dbReference type="Pfam" id="PF00144">
    <property type="entry name" value="Beta-lactamase"/>
    <property type="match status" value="1"/>
</dbReference>
<dbReference type="InterPro" id="IPR001138">
    <property type="entry name" value="Zn2Cys6_DnaBD"/>
</dbReference>
<dbReference type="InterPro" id="IPR012338">
    <property type="entry name" value="Beta-lactam/transpept-like"/>
</dbReference>
<feature type="domain" description="Beta-lactamase-like ARB-00930-like C-terminal" evidence="5">
    <location>
        <begin position="463"/>
        <end position="606"/>
    </location>
</feature>
<feature type="signal peptide" evidence="3">
    <location>
        <begin position="1"/>
        <end position="22"/>
    </location>
</feature>
<keyword evidence="3" id="KW-0732">Signal</keyword>
<feature type="region of interest" description="Disordered" evidence="2">
    <location>
        <begin position="637"/>
        <end position="670"/>
    </location>
</feature>
<proteinExistence type="predicted"/>
<organism evidence="6 7">
    <name type="scientific">Lasiosphaeria hispida</name>
    <dbReference type="NCBI Taxonomy" id="260671"/>
    <lineage>
        <taxon>Eukaryota</taxon>
        <taxon>Fungi</taxon>
        <taxon>Dikarya</taxon>
        <taxon>Ascomycota</taxon>
        <taxon>Pezizomycotina</taxon>
        <taxon>Sordariomycetes</taxon>
        <taxon>Sordariomycetidae</taxon>
        <taxon>Sordariales</taxon>
        <taxon>Lasiosphaeriaceae</taxon>
        <taxon>Lasiosphaeria</taxon>
    </lineage>
</organism>
<dbReference type="Proteomes" id="UP001275084">
    <property type="component" value="Unassembled WGS sequence"/>
</dbReference>
<dbReference type="GO" id="GO:0000981">
    <property type="term" value="F:DNA-binding transcription factor activity, RNA polymerase II-specific"/>
    <property type="evidence" value="ECO:0007669"/>
    <property type="project" value="InterPro"/>
</dbReference>
<feature type="chain" id="PRO_5042478996" evidence="3">
    <location>
        <begin position="23"/>
        <end position="1019"/>
    </location>
</feature>
<feature type="domain" description="Beta-lactamase-related" evidence="4">
    <location>
        <begin position="110"/>
        <end position="446"/>
    </location>
</feature>
<evidence type="ECO:0000259" key="5">
    <source>
        <dbReference type="Pfam" id="PF26335"/>
    </source>
</evidence>
<dbReference type="AlphaFoldDB" id="A0AAJ0HME4"/>
<protein>
    <submittedName>
        <fullName evidence="6">Beta-lactamase/transpeptidase-like protein</fullName>
    </submittedName>
</protein>
<feature type="compositionally biased region" description="Polar residues" evidence="2">
    <location>
        <begin position="657"/>
        <end position="670"/>
    </location>
</feature>
<evidence type="ECO:0000256" key="2">
    <source>
        <dbReference type="SAM" id="MobiDB-lite"/>
    </source>
</evidence>
<dbReference type="InterPro" id="IPR058664">
    <property type="entry name" value="ARB_00930-like_C"/>
</dbReference>
<dbReference type="SUPFAM" id="SSF56601">
    <property type="entry name" value="beta-lactamase/transpeptidase-like"/>
    <property type="match status" value="1"/>
</dbReference>
<accession>A0AAJ0HME4</accession>
<keyword evidence="7" id="KW-1185">Reference proteome</keyword>
<evidence type="ECO:0000256" key="1">
    <source>
        <dbReference type="ARBA" id="ARBA00023242"/>
    </source>
</evidence>
<evidence type="ECO:0000256" key="3">
    <source>
        <dbReference type="SAM" id="SignalP"/>
    </source>
</evidence>
<dbReference type="CDD" id="cd00067">
    <property type="entry name" value="GAL4"/>
    <property type="match status" value="1"/>
</dbReference>
<dbReference type="InterPro" id="IPR001466">
    <property type="entry name" value="Beta-lactam-related"/>
</dbReference>
<dbReference type="PANTHER" id="PTHR22935:SF97">
    <property type="entry name" value="BETA-LACTAMASE-RELATED DOMAIN-CONTAINING PROTEIN"/>
    <property type="match status" value="1"/>
</dbReference>
<gene>
    <name evidence="6" type="ORF">B0T25DRAFT_566558</name>
</gene>
<evidence type="ECO:0000259" key="4">
    <source>
        <dbReference type="Pfam" id="PF00144"/>
    </source>
</evidence>
<dbReference type="Pfam" id="PF26335">
    <property type="entry name" value="ARB_00930_C"/>
    <property type="match status" value="1"/>
</dbReference>
<dbReference type="PANTHER" id="PTHR22935">
    <property type="entry name" value="PENICILLIN-BINDING PROTEIN"/>
    <property type="match status" value="1"/>
</dbReference>
<dbReference type="GO" id="GO:0008270">
    <property type="term" value="F:zinc ion binding"/>
    <property type="evidence" value="ECO:0007669"/>
    <property type="project" value="InterPro"/>
</dbReference>
<dbReference type="InterPro" id="IPR051478">
    <property type="entry name" value="Beta-lactamase-like_AB/R"/>
</dbReference>
<reference evidence="6" key="2">
    <citation type="submission" date="2023-06" db="EMBL/GenBank/DDBJ databases">
        <authorList>
            <consortium name="Lawrence Berkeley National Laboratory"/>
            <person name="Haridas S."/>
            <person name="Hensen N."/>
            <person name="Bonometti L."/>
            <person name="Westerberg I."/>
            <person name="Brannstrom I.O."/>
            <person name="Guillou S."/>
            <person name="Cros-Aarteil S."/>
            <person name="Calhoun S."/>
            <person name="Kuo A."/>
            <person name="Mondo S."/>
            <person name="Pangilinan J."/>
            <person name="Riley R."/>
            <person name="Labutti K."/>
            <person name="Andreopoulos B."/>
            <person name="Lipzen A."/>
            <person name="Chen C."/>
            <person name="Yanf M."/>
            <person name="Daum C."/>
            <person name="Ng V."/>
            <person name="Clum A."/>
            <person name="Steindorff A."/>
            <person name="Ohm R."/>
            <person name="Martin F."/>
            <person name="Silar P."/>
            <person name="Natvig D."/>
            <person name="Lalanne C."/>
            <person name="Gautier V."/>
            <person name="Ament-Velasquez S.L."/>
            <person name="Kruys A."/>
            <person name="Hutchinson M.I."/>
            <person name="Powell A.J."/>
            <person name="Barry K."/>
            <person name="Miller A.N."/>
            <person name="Grigoriev I.V."/>
            <person name="Debuchy R."/>
            <person name="Gladieux P."/>
            <person name="Thoren M.H."/>
            <person name="Johannesson H."/>
        </authorList>
    </citation>
    <scope>NUCLEOTIDE SEQUENCE</scope>
    <source>
        <strain evidence="6">CBS 955.72</strain>
    </source>
</reference>
<sequence length="1019" mass="107711">MHLSLRHVYALVAAQSLAGVLGDFSGPGFPAPKDLTSDQSLVGAAWKSVTATLEAAGLGGGSINNSGNRPNGSLIPGDVQNTTFSIGLISLHDPDAASLQFHHTSPEIAASTQGTKKVDGNSIYRIASITKVFTVLAGLLTLSDAEWERPLSDILAPLSAGRDIRDSVLSTPWDKVTMRVLAAQIGGVPRDGFPGGLGEIALQMVLTNMTEAELMAQSGLPAGNMTDPLSNPPCLVYLLRGEACPETAYLEGVANRAPTFLPWTTPGYTNNGFTLLGLAMANVTGQTIGRLYQDNILAPLDMKSTFSDPPPTAEYPRSVIIGDDAVAGGFAVANGIFVSSGGVFSTTRDLARFGTGILNSTLLAPAQTRRWLKPVSHTARLQYAVGAPWEIVRYVSPATGKATDLYTKSGDSGSYSSWLVLLPDYGFGFSILSAGSARSRFRVVAALADTITHALVPALEAQAAAEAARNLAGVYRAASGSGLNSSLVLTAADATPGVVVSSWVSNGTDVLAYLPALVGPGPYRLLPSVVDSVGGQIALRLVGAADATSAQETPGALFSAPGMLIADWLVVDASTYYGAGLSLFVFDVGRDGRATVVTLPAYRVTLCDQLTPSCSRCARLGIHCTGSGERRYKFVARPDNHSSQRAPPTTGAHAESSIASSTTQLVPTGAPSNQATLDASSFLSALQVTDVRFDLRIYGPFFTEIPRRLGRNEALDASVRALTTAFPSVHTHQHTPDMYKTYGEALRHLRASLGDPATAASVETLCAVYLIMICQGWIGRGADFFPSHGEAMAYMLNAATASRHWQGDFEAEIANTLLVLTLLESFGNHKIKLDPRLWAAEDTPAVARPSRPPADEAHHIECLQVSSLAAVSGFTRDVQGSLPAIRSTYEVLQTDLAKMKALLSEVSTTAASDLTLSERRIHVRRQTGYGTLLLLGMMANWALGVYGVGGNPLALELERTMLVDEVVELARQASQYRPLGSSAMPGFIMAAKITTDDAVRLGQLEELLALYQSDFPSSK</sequence>
<evidence type="ECO:0000313" key="7">
    <source>
        <dbReference type="Proteomes" id="UP001275084"/>
    </source>
</evidence>
<reference evidence="6" key="1">
    <citation type="journal article" date="2023" name="Mol. Phylogenet. Evol.">
        <title>Genome-scale phylogeny and comparative genomics of the fungal order Sordariales.</title>
        <authorList>
            <person name="Hensen N."/>
            <person name="Bonometti L."/>
            <person name="Westerberg I."/>
            <person name="Brannstrom I.O."/>
            <person name="Guillou S."/>
            <person name="Cros-Aarteil S."/>
            <person name="Calhoun S."/>
            <person name="Haridas S."/>
            <person name="Kuo A."/>
            <person name="Mondo S."/>
            <person name="Pangilinan J."/>
            <person name="Riley R."/>
            <person name="LaButti K."/>
            <person name="Andreopoulos B."/>
            <person name="Lipzen A."/>
            <person name="Chen C."/>
            <person name="Yan M."/>
            <person name="Daum C."/>
            <person name="Ng V."/>
            <person name="Clum A."/>
            <person name="Steindorff A."/>
            <person name="Ohm R.A."/>
            <person name="Martin F."/>
            <person name="Silar P."/>
            <person name="Natvig D.O."/>
            <person name="Lalanne C."/>
            <person name="Gautier V."/>
            <person name="Ament-Velasquez S.L."/>
            <person name="Kruys A."/>
            <person name="Hutchinson M.I."/>
            <person name="Powell A.J."/>
            <person name="Barry K."/>
            <person name="Miller A.N."/>
            <person name="Grigoriev I.V."/>
            <person name="Debuchy R."/>
            <person name="Gladieux P."/>
            <person name="Hiltunen Thoren M."/>
            <person name="Johannesson H."/>
        </authorList>
    </citation>
    <scope>NUCLEOTIDE SEQUENCE</scope>
    <source>
        <strain evidence="6">CBS 955.72</strain>
    </source>
</reference>
<dbReference type="Gene3D" id="3.40.710.10">
    <property type="entry name" value="DD-peptidase/beta-lactamase superfamily"/>
    <property type="match status" value="1"/>
</dbReference>
<dbReference type="EMBL" id="JAUIQD010000003">
    <property type="protein sequence ID" value="KAK3357259.1"/>
    <property type="molecule type" value="Genomic_DNA"/>
</dbReference>